<protein>
    <submittedName>
        <fullName evidence="1">Uncharacterized protein</fullName>
    </submittedName>
</protein>
<dbReference type="EMBL" id="GBXM01039090">
    <property type="protein sequence ID" value="JAH69487.1"/>
    <property type="molecule type" value="Transcribed_RNA"/>
</dbReference>
<accession>A0A0E9UUK0</accession>
<dbReference type="AlphaFoldDB" id="A0A0E9UUK0"/>
<reference evidence="1" key="2">
    <citation type="journal article" date="2015" name="Fish Shellfish Immunol.">
        <title>Early steps in the European eel (Anguilla anguilla)-Vibrio vulnificus interaction in the gills: Role of the RtxA13 toxin.</title>
        <authorList>
            <person name="Callol A."/>
            <person name="Pajuelo D."/>
            <person name="Ebbesson L."/>
            <person name="Teles M."/>
            <person name="MacKenzie S."/>
            <person name="Amaro C."/>
        </authorList>
    </citation>
    <scope>NUCLEOTIDE SEQUENCE</scope>
</reference>
<reference evidence="1" key="1">
    <citation type="submission" date="2014-11" db="EMBL/GenBank/DDBJ databases">
        <authorList>
            <person name="Amaro Gonzalez C."/>
        </authorList>
    </citation>
    <scope>NUCLEOTIDE SEQUENCE</scope>
</reference>
<name>A0A0E9UUK0_ANGAN</name>
<sequence length="26" mass="3127">MGHSSPGRTMKWTQIFCHYQKAVREF</sequence>
<evidence type="ECO:0000313" key="1">
    <source>
        <dbReference type="EMBL" id="JAH69487.1"/>
    </source>
</evidence>
<proteinExistence type="predicted"/>
<organism evidence="1">
    <name type="scientific">Anguilla anguilla</name>
    <name type="common">European freshwater eel</name>
    <name type="synonym">Muraena anguilla</name>
    <dbReference type="NCBI Taxonomy" id="7936"/>
    <lineage>
        <taxon>Eukaryota</taxon>
        <taxon>Metazoa</taxon>
        <taxon>Chordata</taxon>
        <taxon>Craniata</taxon>
        <taxon>Vertebrata</taxon>
        <taxon>Euteleostomi</taxon>
        <taxon>Actinopterygii</taxon>
        <taxon>Neopterygii</taxon>
        <taxon>Teleostei</taxon>
        <taxon>Anguilliformes</taxon>
        <taxon>Anguillidae</taxon>
        <taxon>Anguilla</taxon>
    </lineage>
</organism>